<keyword evidence="8 9" id="KW-0546">Nucleotide metabolism</keyword>
<dbReference type="GO" id="GO:0000166">
    <property type="term" value="F:nucleotide binding"/>
    <property type="evidence" value="ECO:0007669"/>
    <property type="project" value="UniProtKB-KW"/>
</dbReference>
<dbReference type="GO" id="GO:0009117">
    <property type="term" value="P:nucleotide metabolic process"/>
    <property type="evidence" value="ECO:0007669"/>
    <property type="project" value="UniProtKB-KW"/>
</dbReference>
<evidence type="ECO:0000256" key="3">
    <source>
        <dbReference type="ARBA" id="ARBA00012643"/>
    </source>
</evidence>
<dbReference type="InterPro" id="IPR036412">
    <property type="entry name" value="HAD-like_sf"/>
</dbReference>
<sequence>MTKPFKIITIAQVKAMSKARCEIKDGDRVVNVINELICGGLKKLQVLSDFDFTITKQHMPDERIPPTSFGLFNSCKSIPRHVLEETDRLYRIYRPIEIDPHITIQEKTEKMVEWWEKSAEVFKGFPFNPDEIDEVAAESSDYLRDGVHELFNDLNNNNVPLLVFSAGLGDCVVSILKQFNVLLPNVKVVSNFLKYKDGHLDGFIPPIIHIFNKNEQVLKGTEYYDSVHNRDHIILMGDSLGDAEMATGVPSSSHVLKIGFLYDHVELNLQRYMDAFDIVLINDQTMDLPKALVSLIQSNES</sequence>
<dbReference type="Proteomes" id="UP000594454">
    <property type="component" value="Chromosome 4"/>
</dbReference>
<keyword evidence="11" id="KW-1185">Reference proteome</keyword>
<evidence type="ECO:0000313" key="10">
    <source>
        <dbReference type="EMBL" id="CAD7088148.1"/>
    </source>
</evidence>
<keyword evidence="7" id="KW-0460">Magnesium</keyword>
<organism evidence="10 11">
    <name type="scientific">Hermetia illucens</name>
    <name type="common">Black soldier fly</name>
    <dbReference type="NCBI Taxonomy" id="343691"/>
    <lineage>
        <taxon>Eukaryota</taxon>
        <taxon>Metazoa</taxon>
        <taxon>Ecdysozoa</taxon>
        <taxon>Arthropoda</taxon>
        <taxon>Hexapoda</taxon>
        <taxon>Insecta</taxon>
        <taxon>Pterygota</taxon>
        <taxon>Neoptera</taxon>
        <taxon>Endopterygota</taxon>
        <taxon>Diptera</taxon>
        <taxon>Brachycera</taxon>
        <taxon>Stratiomyomorpha</taxon>
        <taxon>Stratiomyidae</taxon>
        <taxon>Hermetiinae</taxon>
        <taxon>Hermetia</taxon>
    </lineage>
</organism>
<proteinExistence type="inferred from homology"/>
<dbReference type="EC" id="3.1.3.5" evidence="3 9"/>
<dbReference type="GO" id="GO:0000287">
    <property type="term" value="F:magnesium ion binding"/>
    <property type="evidence" value="ECO:0007669"/>
    <property type="project" value="InterPro"/>
</dbReference>
<evidence type="ECO:0000313" key="11">
    <source>
        <dbReference type="Proteomes" id="UP000594454"/>
    </source>
</evidence>
<evidence type="ECO:0000256" key="9">
    <source>
        <dbReference type="RuleBase" id="RU361276"/>
    </source>
</evidence>
<dbReference type="PANTHER" id="PTHR13045:SF0">
    <property type="entry name" value="7-METHYLGUANOSINE PHOSPHATE-SPECIFIC 5'-NUCLEOTIDASE"/>
    <property type="match status" value="1"/>
</dbReference>
<dbReference type="SFLD" id="SFLDG01128">
    <property type="entry name" value="C1.4:_5'-Nucleotidase_Like"/>
    <property type="match status" value="1"/>
</dbReference>
<keyword evidence="9" id="KW-0963">Cytoplasm</keyword>
<dbReference type="FunCoup" id="A0A7R8YW86">
    <property type="interactions" value="658"/>
</dbReference>
<dbReference type="FunFam" id="3.40.50.1000:FF:000032">
    <property type="entry name" value="Cytosolic 5-nucleotidase 3-like"/>
    <property type="match status" value="1"/>
</dbReference>
<dbReference type="NCBIfam" id="TIGR01544">
    <property type="entry name" value="HAD-SF-IE"/>
    <property type="match status" value="1"/>
</dbReference>
<comment type="subcellular location">
    <subcellularLocation>
        <location evidence="9">Cytoplasm</location>
    </subcellularLocation>
</comment>
<dbReference type="GO" id="GO:0005737">
    <property type="term" value="C:cytoplasm"/>
    <property type="evidence" value="ECO:0007669"/>
    <property type="project" value="UniProtKB-SubCell"/>
</dbReference>
<dbReference type="Pfam" id="PF05822">
    <property type="entry name" value="UMPH-1"/>
    <property type="match status" value="1"/>
</dbReference>
<dbReference type="PANTHER" id="PTHR13045">
    <property type="entry name" value="5'-NUCLEOTIDASE"/>
    <property type="match status" value="1"/>
</dbReference>
<dbReference type="FunFam" id="1.10.150.340:FF:000001">
    <property type="entry name" value="Cytosolic 5-nucleotidase 3-like"/>
    <property type="match status" value="1"/>
</dbReference>
<comment type="similarity">
    <text evidence="2 9">Belongs to the pyrimidine 5'-nucleotidase family.</text>
</comment>
<accession>A0A7R8YW86</accession>
<dbReference type="InParanoid" id="A0A7R8YW86"/>
<keyword evidence="4" id="KW-0479">Metal-binding</keyword>
<dbReference type="Gene3D" id="1.10.150.340">
    <property type="entry name" value="Pyrimidine 5'-nucleotidase (UMPH-1), N-terminal domain"/>
    <property type="match status" value="1"/>
</dbReference>
<evidence type="ECO:0000256" key="6">
    <source>
        <dbReference type="ARBA" id="ARBA00022801"/>
    </source>
</evidence>
<dbReference type="InterPro" id="IPR006434">
    <property type="entry name" value="Pyrimidine_nucleotidase_eu"/>
</dbReference>
<dbReference type="EMBL" id="LR899012">
    <property type="protein sequence ID" value="CAD7088148.1"/>
    <property type="molecule type" value="Genomic_DNA"/>
</dbReference>
<evidence type="ECO:0000256" key="8">
    <source>
        <dbReference type="ARBA" id="ARBA00023080"/>
    </source>
</evidence>
<evidence type="ECO:0000256" key="7">
    <source>
        <dbReference type="ARBA" id="ARBA00022842"/>
    </source>
</evidence>
<dbReference type="GO" id="GO:0008253">
    <property type="term" value="F:5'-nucleotidase activity"/>
    <property type="evidence" value="ECO:0007669"/>
    <property type="project" value="UniProtKB-EC"/>
</dbReference>
<evidence type="ECO:0000256" key="2">
    <source>
        <dbReference type="ARBA" id="ARBA00008389"/>
    </source>
</evidence>
<evidence type="ECO:0000256" key="1">
    <source>
        <dbReference type="ARBA" id="ARBA00000815"/>
    </source>
</evidence>
<dbReference type="OrthoDB" id="10014216at2759"/>
<dbReference type="InterPro" id="IPR023214">
    <property type="entry name" value="HAD_sf"/>
</dbReference>
<evidence type="ECO:0000256" key="5">
    <source>
        <dbReference type="ARBA" id="ARBA00022741"/>
    </source>
</evidence>
<reference evidence="10 11" key="1">
    <citation type="submission" date="2020-11" db="EMBL/GenBank/DDBJ databases">
        <authorList>
            <person name="Wallbank WR R."/>
            <person name="Pardo Diaz C."/>
            <person name="Kozak K."/>
            <person name="Martin S."/>
            <person name="Jiggins C."/>
            <person name="Moest M."/>
            <person name="Warren A I."/>
            <person name="Generalovic N T."/>
            <person name="Byers J.R.P. K."/>
            <person name="Montejo-Kovacevich G."/>
            <person name="Yen C E."/>
        </authorList>
    </citation>
    <scope>NUCLEOTIDE SEQUENCE [LARGE SCALE GENOMIC DNA]</scope>
</reference>
<protein>
    <recommendedName>
        <fullName evidence="3 9">5'-nucleotidase</fullName>
        <ecNumber evidence="3 9">3.1.3.5</ecNumber>
    </recommendedName>
</protein>
<dbReference type="AlphaFoldDB" id="A0A7R8YW86"/>
<comment type="catalytic activity">
    <reaction evidence="1 9">
        <text>a ribonucleoside 5'-phosphate + H2O = a ribonucleoside + phosphate</text>
        <dbReference type="Rhea" id="RHEA:12484"/>
        <dbReference type="ChEBI" id="CHEBI:15377"/>
        <dbReference type="ChEBI" id="CHEBI:18254"/>
        <dbReference type="ChEBI" id="CHEBI:43474"/>
        <dbReference type="ChEBI" id="CHEBI:58043"/>
        <dbReference type="EC" id="3.1.3.5"/>
    </reaction>
</comment>
<gene>
    <name evidence="10" type="ORF">HERILL_LOCUS10799</name>
</gene>
<keyword evidence="5 9" id="KW-0547">Nucleotide-binding</keyword>
<dbReference type="SUPFAM" id="SSF56784">
    <property type="entry name" value="HAD-like"/>
    <property type="match status" value="1"/>
</dbReference>
<dbReference type="SFLD" id="SFLDS00003">
    <property type="entry name" value="Haloacid_Dehalogenase"/>
    <property type="match status" value="1"/>
</dbReference>
<evidence type="ECO:0000256" key="4">
    <source>
        <dbReference type="ARBA" id="ARBA00022723"/>
    </source>
</evidence>
<name>A0A7R8YW86_HERIL</name>
<dbReference type="Gene3D" id="3.40.50.1000">
    <property type="entry name" value="HAD superfamily/HAD-like"/>
    <property type="match status" value="1"/>
</dbReference>
<keyword evidence="6 9" id="KW-0378">Hydrolase</keyword>